<dbReference type="OrthoDB" id="2437070at2759"/>
<dbReference type="Proteomes" id="UP000789739">
    <property type="component" value="Unassembled WGS sequence"/>
</dbReference>
<comment type="caution">
    <text evidence="1">The sequence shown here is derived from an EMBL/GenBank/DDBJ whole genome shotgun (WGS) entry which is preliminary data.</text>
</comment>
<evidence type="ECO:0000313" key="1">
    <source>
        <dbReference type="EMBL" id="CAG8662848.1"/>
    </source>
</evidence>
<accession>A0A9N9E753</accession>
<gene>
    <name evidence="1" type="ORF">PBRASI_LOCUS10881</name>
</gene>
<evidence type="ECO:0000313" key="2">
    <source>
        <dbReference type="Proteomes" id="UP000789739"/>
    </source>
</evidence>
<organism evidence="1 2">
    <name type="scientific">Paraglomus brasilianum</name>
    <dbReference type="NCBI Taxonomy" id="144538"/>
    <lineage>
        <taxon>Eukaryota</taxon>
        <taxon>Fungi</taxon>
        <taxon>Fungi incertae sedis</taxon>
        <taxon>Mucoromycota</taxon>
        <taxon>Glomeromycotina</taxon>
        <taxon>Glomeromycetes</taxon>
        <taxon>Paraglomerales</taxon>
        <taxon>Paraglomeraceae</taxon>
        <taxon>Paraglomus</taxon>
    </lineage>
</organism>
<dbReference type="EMBL" id="CAJVPI010003849">
    <property type="protein sequence ID" value="CAG8662848.1"/>
    <property type="molecule type" value="Genomic_DNA"/>
</dbReference>
<name>A0A9N9E753_9GLOM</name>
<proteinExistence type="predicted"/>
<dbReference type="AlphaFoldDB" id="A0A9N9E753"/>
<reference evidence="1" key="1">
    <citation type="submission" date="2021-06" db="EMBL/GenBank/DDBJ databases">
        <authorList>
            <person name="Kallberg Y."/>
            <person name="Tangrot J."/>
            <person name="Rosling A."/>
        </authorList>
    </citation>
    <scope>NUCLEOTIDE SEQUENCE</scope>
    <source>
        <strain evidence="1">BR232B</strain>
    </source>
</reference>
<keyword evidence="2" id="KW-1185">Reference proteome</keyword>
<sequence>MKRLRQRETVGSKQLRVVIKRRPADFIAQSLWGLFNTKGACGREKLSEASNGESPSSVMKSSSCKLTRQEVNINWMLACPDPTPIAFFRYICPAHRNKATNKYQQSLDLASNIADNQELRDKLKIMKETVDDTRILHDWETWLQEKTAGDKYVGIKQG</sequence>
<protein>
    <submittedName>
        <fullName evidence="1">9062_t:CDS:1</fullName>
    </submittedName>
</protein>